<organism evidence="3">
    <name type="scientific">Caldiarchaeum subterraneum</name>
    <dbReference type="NCBI Taxonomy" id="311458"/>
    <lineage>
        <taxon>Archaea</taxon>
        <taxon>Nitrososphaerota</taxon>
        <taxon>Candidatus Caldarchaeales</taxon>
        <taxon>Candidatus Caldarchaeaceae</taxon>
        <taxon>Candidatus Caldarchaeum</taxon>
    </lineage>
</organism>
<proteinExistence type="predicted"/>
<dbReference type="InterPro" id="IPR027479">
    <property type="entry name" value="S-Me-THD_N_sf"/>
</dbReference>
<dbReference type="InterPro" id="IPR010318">
    <property type="entry name" value="S-Me-THD_N"/>
</dbReference>
<comment type="caution">
    <text evidence="3">The sequence shown here is derived from an EMBL/GenBank/DDBJ whole genome shotgun (WGS) entry which is preliminary data.</text>
</comment>
<evidence type="ECO:0000259" key="1">
    <source>
        <dbReference type="Pfam" id="PF06032"/>
    </source>
</evidence>
<evidence type="ECO:0000313" key="3">
    <source>
        <dbReference type="EMBL" id="HHR40835.1"/>
    </source>
</evidence>
<sequence>MLRIDESLAEAAVLGGAFFGGGGGGEISLGLKYAKLAVESGDVIIVDIDEVTEGLIATASIIGAPSAREKHVSAKHILKSAEMLIDMSGEYITGFITSENGGMSTVNGWIPSAFMDIPVVDAPADGRAHPTGVMGSMGLHKVKNYVSIQAAVGGREESGQYVEVFAKGSLDKVDKIIREASVQAGGMVAVTRNPVSPNYVKENAAVGGLKLAIEVGKIFQKYRGDGERIVENIVKKTAGKLIDSGVVESVTLESKGGYDVGTVQVRGVTGSYLLTFWNEYMTLEKNKNERLATFPDLIVTLSSETGLPIASAEISKGQKITIVIVPREKIPLGSGVRDIDLLKRVENIIQKKMV</sequence>
<gene>
    <name evidence="3" type="ORF">ENM42_03295</name>
</gene>
<dbReference type="SUPFAM" id="SSF160991">
    <property type="entry name" value="CV3147-like"/>
    <property type="match status" value="1"/>
</dbReference>
<accession>A0A7C5Y4N0</accession>
<feature type="domain" description="S-Me-THD N-terminal" evidence="1">
    <location>
        <begin position="13"/>
        <end position="143"/>
    </location>
</feature>
<reference evidence="3" key="1">
    <citation type="journal article" date="2020" name="mSystems">
        <title>Genome- and Community-Level Interaction Insights into Carbon Utilization and Element Cycling Functions of Hydrothermarchaeota in Hydrothermal Sediment.</title>
        <authorList>
            <person name="Zhou Z."/>
            <person name="Liu Y."/>
            <person name="Xu W."/>
            <person name="Pan J."/>
            <person name="Luo Z.H."/>
            <person name="Li M."/>
        </authorList>
    </citation>
    <scope>NUCLEOTIDE SEQUENCE [LARGE SCALE GENOMIC DNA]</scope>
    <source>
        <strain evidence="3">SpSt-1084</strain>
    </source>
</reference>
<dbReference type="Pfam" id="PF06032">
    <property type="entry name" value="S-Me-THD_N"/>
    <property type="match status" value="1"/>
</dbReference>
<dbReference type="AlphaFoldDB" id="A0A7C5Y4N0"/>
<dbReference type="EMBL" id="DRXS01000181">
    <property type="protein sequence ID" value="HHR40835.1"/>
    <property type="molecule type" value="Genomic_DNA"/>
</dbReference>
<protein>
    <submittedName>
        <fullName evidence="3">DUF917 family protein</fullName>
    </submittedName>
</protein>
<name>A0A7C5Y4N0_CALS0</name>
<dbReference type="Pfam" id="PF20906">
    <property type="entry name" value="S-Me-THD_C"/>
    <property type="match status" value="1"/>
</dbReference>
<dbReference type="InterPro" id="IPR048350">
    <property type="entry name" value="S-Me-THD-like_C"/>
</dbReference>
<dbReference type="Gene3D" id="3.40.1610.10">
    <property type="entry name" value="CV3147-like domain"/>
    <property type="match status" value="1"/>
</dbReference>
<evidence type="ECO:0000259" key="2">
    <source>
        <dbReference type="Pfam" id="PF20906"/>
    </source>
</evidence>
<dbReference type="Gene3D" id="2.40.390.10">
    <property type="entry name" value="CV3147-like"/>
    <property type="match status" value="1"/>
</dbReference>
<dbReference type="InterPro" id="IPR024071">
    <property type="entry name" value="S-Me-THD_C_sf"/>
</dbReference>
<feature type="domain" description="S-Me-THD-like C-terminal" evidence="2">
    <location>
        <begin position="172"/>
        <end position="327"/>
    </location>
</feature>